<reference evidence="2 3" key="1">
    <citation type="journal article" date="2009" name="Stand. Genomic Sci.">
        <title>Complete genome sequence of Desulfomicrobium baculatum type strain (X).</title>
        <authorList>
            <person name="Copeland A."/>
            <person name="Spring S."/>
            <person name="Goker M."/>
            <person name="Schneider S."/>
            <person name="Lapidus A."/>
            <person name="Del Rio T.G."/>
            <person name="Tice H."/>
            <person name="Cheng J.F."/>
            <person name="Chen F."/>
            <person name="Nolan M."/>
            <person name="Bruce D."/>
            <person name="Goodwin L."/>
            <person name="Pitluck S."/>
            <person name="Ivanova N."/>
            <person name="Mavrommatis K."/>
            <person name="Ovchinnikova G."/>
            <person name="Pati A."/>
            <person name="Chen A."/>
            <person name="Palaniappan K."/>
            <person name="Land M."/>
            <person name="Hauser L."/>
            <person name="Chang Y.J."/>
            <person name="Jeffries C.C."/>
            <person name="Meincke L."/>
            <person name="Sims D."/>
            <person name="Brettin T."/>
            <person name="Detter J.C."/>
            <person name="Han C."/>
            <person name="Chain P."/>
            <person name="Bristow J."/>
            <person name="Eisen J.A."/>
            <person name="Markowitz V."/>
            <person name="Hugenholtz P."/>
            <person name="Kyrpides N.C."/>
            <person name="Klenk H.P."/>
            <person name="Lucas S."/>
        </authorList>
    </citation>
    <scope>NUCLEOTIDE SEQUENCE [LARGE SCALE GENOMIC DNA]</scope>
    <source>
        <strain evidence="3">DSM 4028 / VKM B-1378 / X</strain>
    </source>
</reference>
<dbReference type="EMBL" id="CP001629">
    <property type="protein sequence ID" value="ACU90621.1"/>
    <property type="molecule type" value="Genomic_DNA"/>
</dbReference>
<evidence type="ECO:0000313" key="3">
    <source>
        <dbReference type="Proteomes" id="UP000002216"/>
    </source>
</evidence>
<keyword evidence="1" id="KW-0472">Membrane</keyword>
<keyword evidence="1" id="KW-1133">Transmembrane helix</keyword>
<evidence type="ECO:0000313" key="2">
    <source>
        <dbReference type="EMBL" id="ACU90621.1"/>
    </source>
</evidence>
<dbReference type="KEGG" id="dba:Dbac_2544"/>
<organism evidence="2 3">
    <name type="scientific">Desulfomicrobium baculatum (strain DSM 4028 / VKM B-1378 / X)</name>
    <name type="common">Desulfovibrio baculatus</name>
    <dbReference type="NCBI Taxonomy" id="525897"/>
    <lineage>
        <taxon>Bacteria</taxon>
        <taxon>Pseudomonadati</taxon>
        <taxon>Thermodesulfobacteriota</taxon>
        <taxon>Desulfovibrionia</taxon>
        <taxon>Desulfovibrionales</taxon>
        <taxon>Desulfomicrobiaceae</taxon>
        <taxon>Desulfomicrobium</taxon>
    </lineage>
</organism>
<dbReference type="Proteomes" id="UP000002216">
    <property type="component" value="Chromosome"/>
</dbReference>
<protein>
    <submittedName>
        <fullName evidence="2">Uncharacterized protein</fullName>
    </submittedName>
</protein>
<name>C7LS73_DESBD</name>
<dbReference type="STRING" id="525897.Dbac_2544"/>
<feature type="transmembrane region" description="Helical" evidence="1">
    <location>
        <begin position="219"/>
        <end position="238"/>
    </location>
</feature>
<keyword evidence="1" id="KW-0812">Transmembrane</keyword>
<sequence>MPRFGRSESCVVGRFFGMPFALTGGSHNIGILEHTMKKHLSAILCSLVLVCWSSGALASIDLNYAFTSDNFVTNFSLIGPNGFVQNFGSKETNWWVPLSDTYSGLLAGTTYILQWEVVNGYNIDDPKTEAQGAGPMAFLGQFSVTGVGEYLSSNSAIWSVNGAAPISYGVLSSTGTWASGYNSLKDSFNQAAEWIGDVPLSASSPASMTVRATFTTAPVPIPGAALLLGSAILGLVGIRRRQLV</sequence>
<gene>
    <name evidence="2" type="ordered locus">Dbac_2544</name>
</gene>
<accession>C7LS73</accession>
<dbReference type="AlphaFoldDB" id="C7LS73"/>
<keyword evidence="3" id="KW-1185">Reference proteome</keyword>
<dbReference type="HOGENOM" id="CLU_1136602_0_0_7"/>
<evidence type="ECO:0000256" key="1">
    <source>
        <dbReference type="SAM" id="Phobius"/>
    </source>
</evidence>
<proteinExistence type="predicted"/>